<evidence type="ECO:0000256" key="4">
    <source>
        <dbReference type="ARBA" id="ARBA00022692"/>
    </source>
</evidence>
<feature type="transmembrane region" description="Helical" evidence="7">
    <location>
        <begin position="89"/>
        <end position="112"/>
    </location>
</feature>
<keyword evidence="3" id="KW-0813">Transport</keyword>
<sequence length="425" mass="47070">MAEKEPDENEEKETVQGSSSKSFHLARIVTAFWLLGLCNNYIYVIMLSAAHDIIHRVESRPDDLNSTLSASQSFLGDTGRNCTKLTTGAILLADIIPTLLVKFICSFLPFYVHFRILLAVTTGILSLVLVATSESVLMAIVGVCFASFNSGLGEITLLSYSTNFVLHAVAAWSSGTGGAGLVGSFAYAGMTEGGLTPEQALYISIAVPLLMSISFWGILKQPEGFNHICATDPNEGGQSVTLRTGICDGLLDKLRFITKLLPYMIPLGLVYYFEYLINSGLFDKLNFQNNSMTKESQFRWFNVMYQVGVFISRSSVTWVHFEKIWIMAVLQGINFVVFLLEAIYGFVPNVWFMFALTFWEGLLGGAAYVNTFYNMSYKIDKEQRLFALSIGSIADTVGIVLSGVTTFPLHEFICGLPFQPVFRWP</sequence>
<keyword evidence="4 7" id="KW-0812">Transmembrane</keyword>
<dbReference type="PRINTS" id="PR01315">
    <property type="entry name" value="BATTENIN"/>
</dbReference>
<feature type="transmembrane region" description="Helical" evidence="7">
    <location>
        <begin position="350"/>
        <end position="373"/>
    </location>
</feature>
<evidence type="ECO:0000256" key="7">
    <source>
        <dbReference type="RuleBase" id="RU361113"/>
    </source>
</evidence>
<name>A0AAN8S3D2_POLSC</name>
<organism evidence="8 9">
    <name type="scientific">Polyplax serrata</name>
    <name type="common">Common mouse louse</name>
    <dbReference type="NCBI Taxonomy" id="468196"/>
    <lineage>
        <taxon>Eukaryota</taxon>
        <taxon>Metazoa</taxon>
        <taxon>Ecdysozoa</taxon>
        <taxon>Arthropoda</taxon>
        <taxon>Hexapoda</taxon>
        <taxon>Insecta</taxon>
        <taxon>Pterygota</taxon>
        <taxon>Neoptera</taxon>
        <taxon>Paraneoptera</taxon>
        <taxon>Psocodea</taxon>
        <taxon>Troctomorpha</taxon>
        <taxon>Phthiraptera</taxon>
        <taxon>Anoplura</taxon>
        <taxon>Polyplacidae</taxon>
        <taxon>Polyplax</taxon>
    </lineage>
</organism>
<dbReference type="GO" id="GO:0007040">
    <property type="term" value="P:lysosome organization"/>
    <property type="evidence" value="ECO:0007669"/>
    <property type="project" value="TreeGrafter"/>
</dbReference>
<comment type="subcellular location">
    <subcellularLocation>
        <location evidence="1">Endomembrane system</location>
        <topology evidence="1">Multi-pass membrane protein</topology>
    </subcellularLocation>
    <subcellularLocation>
        <location evidence="7">Lysosome membrane</location>
        <topology evidence="7">Multi-pass membrane protein</topology>
    </subcellularLocation>
</comment>
<dbReference type="Proteomes" id="UP001372834">
    <property type="component" value="Unassembled WGS sequence"/>
</dbReference>
<dbReference type="Pfam" id="PF02487">
    <property type="entry name" value="CLN3"/>
    <property type="match status" value="2"/>
</dbReference>
<reference evidence="8 9" key="1">
    <citation type="submission" date="2023-10" db="EMBL/GenBank/DDBJ databases">
        <title>Genomes of two closely related lineages of the louse Polyplax serrata with different host specificities.</title>
        <authorList>
            <person name="Martinu J."/>
            <person name="Tarabai H."/>
            <person name="Stefka J."/>
            <person name="Hypsa V."/>
        </authorList>
    </citation>
    <scope>NUCLEOTIDE SEQUENCE [LARGE SCALE GENOMIC DNA]</scope>
    <source>
        <strain evidence="8">HR10_N</strain>
    </source>
</reference>
<accession>A0AAN8S3D2</accession>
<feature type="transmembrane region" description="Helical" evidence="7">
    <location>
        <begin position="28"/>
        <end position="50"/>
    </location>
</feature>
<evidence type="ECO:0000256" key="5">
    <source>
        <dbReference type="ARBA" id="ARBA00022989"/>
    </source>
</evidence>
<keyword evidence="7" id="KW-0458">Lysosome</keyword>
<dbReference type="InterPro" id="IPR036259">
    <property type="entry name" value="MFS_trans_sf"/>
</dbReference>
<evidence type="ECO:0000256" key="1">
    <source>
        <dbReference type="ARBA" id="ARBA00004127"/>
    </source>
</evidence>
<dbReference type="GO" id="GO:0012505">
    <property type="term" value="C:endomembrane system"/>
    <property type="evidence" value="ECO:0007669"/>
    <property type="project" value="UniProtKB-SubCell"/>
</dbReference>
<comment type="caution">
    <text evidence="8">The sequence shown here is derived from an EMBL/GenBank/DDBJ whole genome shotgun (WGS) entry which is preliminary data.</text>
</comment>
<keyword evidence="5 7" id="KW-1133">Transmembrane helix</keyword>
<gene>
    <name evidence="8" type="ORF">RUM43_003766</name>
</gene>
<protein>
    <recommendedName>
        <fullName evidence="7">Battenin</fullName>
    </recommendedName>
</protein>
<feature type="transmembrane region" description="Helical" evidence="7">
    <location>
        <begin position="164"/>
        <end position="188"/>
    </location>
</feature>
<feature type="transmembrane region" description="Helical" evidence="7">
    <location>
        <begin position="385"/>
        <end position="407"/>
    </location>
</feature>
<dbReference type="GO" id="GO:0051453">
    <property type="term" value="P:regulation of intracellular pH"/>
    <property type="evidence" value="ECO:0007669"/>
    <property type="project" value="TreeGrafter"/>
</dbReference>
<dbReference type="InterPro" id="IPR003492">
    <property type="entry name" value="Battenin_disease_Cln3"/>
</dbReference>
<proteinExistence type="inferred from homology"/>
<evidence type="ECO:0000256" key="3">
    <source>
        <dbReference type="ARBA" id="ARBA00022448"/>
    </source>
</evidence>
<dbReference type="PANTHER" id="PTHR10981:SF0">
    <property type="entry name" value="BATTENIN"/>
    <property type="match status" value="1"/>
</dbReference>
<dbReference type="InterPro" id="IPR018460">
    <property type="entry name" value="Battenin_disease_Cln3_subgr"/>
</dbReference>
<feature type="transmembrane region" description="Helical" evidence="7">
    <location>
        <begin position="260"/>
        <end position="277"/>
    </location>
</feature>
<keyword evidence="6 7" id="KW-0472">Membrane</keyword>
<dbReference type="GO" id="GO:0005765">
    <property type="term" value="C:lysosomal membrane"/>
    <property type="evidence" value="ECO:0007669"/>
    <property type="project" value="UniProtKB-SubCell"/>
</dbReference>
<comment type="similarity">
    <text evidence="2 7">Belongs to the battenin family.</text>
</comment>
<feature type="transmembrane region" description="Helical" evidence="7">
    <location>
        <begin position="324"/>
        <end position="344"/>
    </location>
</feature>
<evidence type="ECO:0000313" key="8">
    <source>
        <dbReference type="EMBL" id="KAK6629945.1"/>
    </source>
</evidence>
<dbReference type="PANTHER" id="PTHR10981">
    <property type="entry name" value="BATTENIN"/>
    <property type="match status" value="1"/>
</dbReference>
<evidence type="ECO:0000256" key="6">
    <source>
        <dbReference type="ARBA" id="ARBA00023136"/>
    </source>
</evidence>
<dbReference type="PIRSF" id="PIRSF015974">
    <property type="entry name" value="CLN3_BTN1"/>
    <property type="match status" value="1"/>
</dbReference>
<dbReference type="AlphaFoldDB" id="A0AAN8S3D2"/>
<feature type="transmembrane region" description="Helical" evidence="7">
    <location>
        <begin position="124"/>
        <end position="152"/>
    </location>
</feature>
<dbReference type="EMBL" id="JAWJWE010000036">
    <property type="protein sequence ID" value="KAK6629945.1"/>
    <property type="molecule type" value="Genomic_DNA"/>
</dbReference>
<dbReference type="SUPFAM" id="SSF103473">
    <property type="entry name" value="MFS general substrate transporter"/>
    <property type="match status" value="1"/>
</dbReference>
<feature type="transmembrane region" description="Helical" evidence="7">
    <location>
        <begin position="200"/>
        <end position="219"/>
    </location>
</feature>
<evidence type="ECO:0000256" key="2">
    <source>
        <dbReference type="ARBA" id="ARBA00007467"/>
    </source>
</evidence>
<evidence type="ECO:0000313" key="9">
    <source>
        <dbReference type="Proteomes" id="UP001372834"/>
    </source>
</evidence>